<evidence type="ECO:0000313" key="2">
    <source>
        <dbReference type="EMBL" id="KAA8912035.1"/>
    </source>
</evidence>
<feature type="compositionally biased region" description="Basic residues" evidence="1">
    <location>
        <begin position="38"/>
        <end position="52"/>
    </location>
</feature>
<dbReference type="EMBL" id="VXIS01000029">
    <property type="protein sequence ID" value="KAA8912035.1"/>
    <property type="molecule type" value="Genomic_DNA"/>
</dbReference>
<evidence type="ECO:0000256" key="1">
    <source>
        <dbReference type="SAM" id="MobiDB-lite"/>
    </source>
</evidence>
<feature type="compositionally biased region" description="Low complexity" evidence="1">
    <location>
        <begin position="118"/>
        <end position="131"/>
    </location>
</feature>
<accession>A0A5J5F5P5</accession>
<organism evidence="2 3">
    <name type="scientific">Sphaerosporella brunnea</name>
    <dbReference type="NCBI Taxonomy" id="1250544"/>
    <lineage>
        <taxon>Eukaryota</taxon>
        <taxon>Fungi</taxon>
        <taxon>Dikarya</taxon>
        <taxon>Ascomycota</taxon>
        <taxon>Pezizomycotina</taxon>
        <taxon>Pezizomycetes</taxon>
        <taxon>Pezizales</taxon>
        <taxon>Pyronemataceae</taxon>
        <taxon>Sphaerosporella</taxon>
    </lineage>
</organism>
<comment type="caution">
    <text evidence="2">The sequence shown here is derived from an EMBL/GenBank/DDBJ whole genome shotgun (WGS) entry which is preliminary data.</text>
</comment>
<keyword evidence="3" id="KW-1185">Reference proteome</keyword>
<dbReference type="AlphaFoldDB" id="A0A5J5F5P5"/>
<proteinExistence type="predicted"/>
<sequence length="241" mass="25997">MDGGARGYEESFRPTFRSDDARCGDAGRGLGLPSGRLPPRRLFRTAVRRRLQERRASGSTQGARSGKPSNYDGITRGDPDAARTPAPTRNDDGGNAGSSTCCGKVETRTPHQAPRAPPQQSLSRPLPSGQSIQTPDELTARAIIRRGPEATPRRRASIVTLARLGIGFRKIEEMTGVKKSTANEVFPNAVKNATDRRASLTGSSALDASSAMSEPEERLRNAEDIWIPINFGLALRTAYRG</sequence>
<name>A0A5J5F5P5_9PEZI</name>
<evidence type="ECO:0000313" key="3">
    <source>
        <dbReference type="Proteomes" id="UP000326924"/>
    </source>
</evidence>
<dbReference type="Proteomes" id="UP000326924">
    <property type="component" value="Unassembled WGS sequence"/>
</dbReference>
<feature type="compositionally biased region" description="Basic and acidic residues" evidence="1">
    <location>
        <begin position="7"/>
        <end position="25"/>
    </location>
</feature>
<gene>
    <name evidence="2" type="ORF">FN846DRAFT_361209</name>
</gene>
<dbReference type="InParanoid" id="A0A5J5F5P5"/>
<reference evidence="2 3" key="1">
    <citation type="submission" date="2019-09" db="EMBL/GenBank/DDBJ databases">
        <title>Draft genome of the ectomycorrhizal ascomycete Sphaerosporella brunnea.</title>
        <authorList>
            <consortium name="DOE Joint Genome Institute"/>
            <person name="Benucci G.M."/>
            <person name="Marozzi G."/>
            <person name="Antonielli L."/>
            <person name="Sanchez S."/>
            <person name="Marco P."/>
            <person name="Wang X."/>
            <person name="Falini L.B."/>
            <person name="Barry K."/>
            <person name="Haridas S."/>
            <person name="Lipzen A."/>
            <person name="Labutti K."/>
            <person name="Grigoriev I.V."/>
            <person name="Murat C."/>
            <person name="Martin F."/>
            <person name="Albertini E."/>
            <person name="Donnini D."/>
            <person name="Bonito G."/>
        </authorList>
    </citation>
    <scope>NUCLEOTIDE SEQUENCE [LARGE SCALE GENOMIC DNA]</scope>
    <source>
        <strain evidence="2 3">Sb_GMNB300</strain>
    </source>
</reference>
<protein>
    <submittedName>
        <fullName evidence="2">Uncharacterized protein</fullName>
    </submittedName>
</protein>
<feature type="region of interest" description="Disordered" evidence="1">
    <location>
        <begin position="1"/>
        <end position="137"/>
    </location>
</feature>